<dbReference type="EMBL" id="QGKY02000164">
    <property type="protein sequence ID" value="KAF2592972.1"/>
    <property type="molecule type" value="Genomic_DNA"/>
</dbReference>
<organism evidence="1">
    <name type="scientific">Brassica cretica</name>
    <name type="common">Mustard</name>
    <dbReference type="NCBI Taxonomy" id="69181"/>
    <lineage>
        <taxon>Eukaryota</taxon>
        <taxon>Viridiplantae</taxon>
        <taxon>Streptophyta</taxon>
        <taxon>Embryophyta</taxon>
        <taxon>Tracheophyta</taxon>
        <taxon>Spermatophyta</taxon>
        <taxon>Magnoliopsida</taxon>
        <taxon>eudicotyledons</taxon>
        <taxon>Gunneridae</taxon>
        <taxon>Pentapetalae</taxon>
        <taxon>rosids</taxon>
        <taxon>malvids</taxon>
        <taxon>Brassicales</taxon>
        <taxon>Brassicaceae</taxon>
        <taxon>Brassiceae</taxon>
        <taxon>Brassica</taxon>
    </lineage>
</organism>
<comment type="caution">
    <text evidence="1">The sequence shown here is derived from an EMBL/GenBank/DDBJ whole genome shotgun (WGS) entry which is preliminary data.</text>
</comment>
<name>A0A3N6Q3I5_BRACR</name>
<proteinExistence type="predicted"/>
<protein>
    <submittedName>
        <fullName evidence="1">Uncharacterized protein</fullName>
    </submittedName>
</protein>
<sequence>MACQQATTFESKRRSTTISVSLDATQRKAEMPKITIIRVDEKGVLRYHAGRAYGANCQLIQEQGLQSLMKFLLLYILELNGGEHYKTTTELISSTLIVLQFDYQKSRDAALSWTMNGHHFCGSAYFAWSS</sequence>
<reference evidence="1" key="1">
    <citation type="submission" date="2019-12" db="EMBL/GenBank/DDBJ databases">
        <title>Genome sequencing and annotation of Brassica cretica.</title>
        <authorList>
            <person name="Studholme D.J."/>
            <person name="Sarris P.F."/>
        </authorList>
    </citation>
    <scope>NUCLEOTIDE SEQUENCE</scope>
    <source>
        <strain evidence="1">PFS-102/07</strain>
        <tissue evidence="1">Leaf</tissue>
    </source>
</reference>
<accession>A0A3N6Q3I5</accession>
<evidence type="ECO:0000313" key="1">
    <source>
        <dbReference type="EMBL" id="KAF2592972.1"/>
    </source>
</evidence>
<gene>
    <name evidence="1" type="ORF">F2Q70_00043374</name>
</gene>
<dbReference type="AlphaFoldDB" id="A0A3N6Q3I5"/>